<evidence type="ECO:0000256" key="2">
    <source>
        <dbReference type="ARBA" id="ARBA00022475"/>
    </source>
</evidence>
<dbReference type="STRING" id="161355.PS9374_03634"/>
<evidence type="ECO:0000259" key="7">
    <source>
        <dbReference type="Pfam" id="PF00482"/>
    </source>
</evidence>
<protein>
    <submittedName>
        <fullName evidence="8">Pilus assembly protein TadB</fullName>
    </submittedName>
</protein>
<dbReference type="AlphaFoldDB" id="A0A171DCF6"/>
<dbReference type="PANTHER" id="PTHR35007">
    <property type="entry name" value="INTEGRAL MEMBRANE PROTEIN-RELATED"/>
    <property type="match status" value="1"/>
</dbReference>
<keyword evidence="5" id="KW-0472">Membrane</keyword>
<keyword evidence="2" id="KW-1003">Cell membrane</keyword>
<proteinExistence type="predicted"/>
<evidence type="ECO:0000256" key="3">
    <source>
        <dbReference type="ARBA" id="ARBA00022692"/>
    </source>
</evidence>
<keyword evidence="4" id="KW-1133">Transmembrane helix</keyword>
<dbReference type="EMBL" id="BDCX01000008">
    <property type="protein sequence ID" value="GAT67973.1"/>
    <property type="molecule type" value="Genomic_DNA"/>
</dbReference>
<evidence type="ECO:0000256" key="6">
    <source>
        <dbReference type="SAM" id="MobiDB-lite"/>
    </source>
</evidence>
<dbReference type="PANTHER" id="PTHR35007:SF4">
    <property type="entry name" value="CONSERVED TRANSMEMBRANE PROTEIN-RELATED"/>
    <property type="match status" value="1"/>
</dbReference>
<accession>A0A171DCF6</accession>
<comment type="caution">
    <text evidence="8">The sequence shown here is derived from an EMBL/GenBank/DDBJ whole genome shotgun (WGS) entry which is preliminary data.</text>
</comment>
<evidence type="ECO:0000256" key="4">
    <source>
        <dbReference type="ARBA" id="ARBA00022989"/>
    </source>
</evidence>
<dbReference type="Pfam" id="PF00482">
    <property type="entry name" value="T2SSF"/>
    <property type="match status" value="1"/>
</dbReference>
<dbReference type="GO" id="GO:0005886">
    <property type="term" value="C:plasma membrane"/>
    <property type="evidence" value="ECO:0007669"/>
    <property type="project" value="UniProtKB-SubCell"/>
</dbReference>
<comment type="subcellular location">
    <subcellularLocation>
        <location evidence="1">Cell membrane</location>
        <topology evidence="1">Multi-pass membrane protein</topology>
    </subcellularLocation>
</comment>
<evidence type="ECO:0000313" key="8">
    <source>
        <dbReference type="EMBL" id="GAT67973.1"/>
    </source>
</evidence>
<feature type="region of interest" description="Disordered" evidence="6">
    <location>
        <begin position="40"/>
        <end position="59"/>
    </location>
</feature>
<dbReference type="Proteomes" id="UP000077701">
    <property type="component" value="Unassembled WGS sequence"/>
</dbReference>
<feature type="domain" description="Type II secretion system protein GspF" evidence="7">
    <location>
        <begin position="76"/>
        <end position="198"/>
    </location>
</feature>
<sequence>MTAVLTAAALLLAGAAAWLWTGPDPAAARLRRLRCPPGPWRYGPAGPGSSPRWPARRSRPSRRAAAWRAASLELCQGLAAELAAGRTAHEALIRAGAAVEFPDPMALRSLIAAARDGGDVPEALLAAAPERGGEGLRRLAACWRAGVDVGGGLVVLVDRVAVSLREAEAHRQDVAAQLAGPRATARLLAGLPVLGLSMAAGLGMRPLDFLFGGPAGAACLVVGIALDGCGLWWTRRLVTRAERA</sequence>
<gene>
    <name evidence="8" type="ORF">PS9374_03634</name>
</gene>
<evidence type="ECO:0000256" key="5">
    <source>
        <dbReference type="ARBA" id="ARBA00023136"/>
    </source>
</evidence>
<evidence type="ECO:0000256" key="1">
    <source>
        <dbReference type="ARBA" id="ARBA00004651"/>
    </source>
</evidence>
<dbReference type="InterPro" id="IPR018076">
    <property type="entry name" value="T2SS_GspF_dom"/>
</dbReference>
<name>A0A171DCF6_9ACTN</name>
<reference evidence="8 9" key="1">
    <citation type="journal article" date="2016" name="Genome Announc.">
        <title>Draft Genome Sequence of Planomonospora sphaerica JCM9374, a Rare Actinomycete.</title>
        <authorList>
            <person name="Dohra H."/>
            <person name="Suzuki T."/>
            <person name="Inoue Y."/>
            <person name="Kodani S."/>
        </authorList>
    </citation>
    <scope>NUCLEOTIDE SEQUENCE [LARGE SCALE GENOMIC DNA]</scope>
    <source>
        <strain evidence="8 9">JCM 9374</strain>
    </source>
</reference>
<reference evidence="9" key="2">
    <citation type="submission" date="2016-04" db="EMBL/GenBank/DDBJ databases">
        <title>Planomonospora sphaerica JCM9374 whole genome shotgun sequence.</title>
        <authorList>
            <person name="Suzuki T."/>
            <person name="Dohra H."/>
            <person name="Kodani S."/>
        </authorList>
    </citation>
    <scope>NUCLEOTIDE SEQUENCE [LARGE SCALE GENOMIC DNA]</scope>
    <source>
        <strain evidence="9">JCM 9374</strain>
    </source>
</reference>
<dbReference type="RefSeq" id="WP_231647422.1">
    <property type="nucleotide sequence ID" value="NZ_BDCX01000008.1"/>
</dbReference>
<keyword evidence="3" id="KW-0812">Transmembrane</keyword>
<keyword evidence="9" id="KW-1185">Reference proteome</keyword>
<organism evidence="8 9">
    <name type="scientific">Planomonospora sphaerica</name>
    <dbReference type="NCBI Taxonomy" id="161355"/>
    <lineage>
        <taxon>Bacteria</taxon>
        <taxon>Bacillati</taxon>
        <taxon>Actinomycetota</taxon>
        <taxon>Actinomycetes</taxon>
        <taxon>Streptosporangiales</taxon>
        <taxon>Streptosporangiaceae</taxon>
        <taxon>Planomonospora</taxon>
    </lineage>
</organism>
<evidence type="ECO:0000313" key="9">
    <source>
        <dbReference type="Proteomes" id="UP000077701"/>
    </source>
</evidence>